<keyword evidence="8" id="KW-0378">Hydrolase</keyword>
<dbReference type="InterPro" id="IPR045028">
    <property type="entry name" value="DinG/Rad3-like"/>
</dbReference>
<keyword evidence="16" id="KW-0539">Nucleus</keyword>
<dbReference type="KEGG" id="gsl:Gasu_49010"/>
<dbReference type="InterPro" id="IPR006554">
    <property type="entry name" value="Helicase-like_DEXD_c2"/>
</dbReference>
<dbReference type="GO" id="GO:0003684">
    <property type="term" value="F:damaged DNA binding"/>
    <property type="evidence" value="ECO:0007669"/>
    <property type="project" value="TreeGrafter"/>
</dbReference>
<dbReference type="GO" id="GO:0006289">
    <property type="term" value="P:nucleotide-excision repair"/>
    <property type="evidence" value="ECO:0007669"/>
    <property type="project" value="InterPro"/>
</dbReference>
<accession>M2XVZ8</accession>
<dbReference type="EC" id="5.6.2.3" evidence="17"/>
<organism evidence="20 21">
    <name type="scientific">Galdieria sulphuraria</name>
    <name type="common">Red alga</name>
    <dbReference type="NCBI Taxonomy" id="130081"/>
    <lineage>
        <taxon>Eukaryota</taxon>
        <taxon>Rhodophyta</taxon>
        <taxon>Bangiophyceae</taxon>
        <taxon>Galdieriales</taxon>
        <taxon>Galdieriaceae</taxon>
        <taxon>Galdieria</taxon>
    </lineage>
</organism>
<keyword evidence="9" id="KW-0347">Helicase</keyword>
<comment type="cofactor">
    <cofactor evidence="1">
        <name>[4Fe-4S] cluster</name>
        <dbReference type="ChEBI" id="CHEBI:49883"/>
    </cofactor>
</comment>
<dbReference type="PROSITE" id="PS51193">
    <property type="entry name" value="HELICASE_ATP_BIND_2"/>
    <property type="match status" value="1"/>
</dbReference>
<evidence type="ECO:0000256" key="1">
    <source>
        <dbReference type="ARBA" id="ARBA00001966"/>
    </source>
</evidence>
<dbReference type="RefSeq" id="XP_005704129.1">
    <property type="nucleotide sequence ID" value="XM_005704072.1"/>
</dbReference>
<dbReference type="FunFam" id="3.40.50.300:FF:000135">
    <property type="entry name" value="DNA repair helicase RAD3, putative"/>
    <property type="match status" value="1"/>
</dbReference>
<evidence type="ECO:0000256" key="6">
    <source>
        <dbReference type="ARBA" id="ARBA00022741"/>
    </source>
</evidence>
<evidence type="ECO:0000256" key="10">
    <source>
        <dbReference type="ARBA" id="ARBA00022840"/>
    </source>
</evidence>
<dbReference type="OrthoDB" id="272481at2759"/>
<dbReference type="SMART" id="SM00491">
    <property type="entry name" value="HELICc2"/>
    <property type="match status" value="1"/>
</dbReference>
<feature type="domain" description="Helicase ATP-binding" evidence="19">
    <location>
        <begin position="1"/>
        <end position="263"/>
    </location>
</feature>
<keyword evidence="4" id="KW-0004">4Fe-4S</keyword>
<dbReference type="SMART" id="SM00488">
    <property type="entry name" value="DEXDc2"/>
    <property type="match status" value="1"/>
</dbReference>
<evidence type="ECO:0000256" key="8">
    <source>
        <dbReference type="ARBA" id="ARBA00022801"/>
    </source>
</evidence>
<evidence type="ECO:0000256" key="17">
    <source>
        <dbReference type="ARBA" id="ARBA00044969"/>
    </source>
</evidence>
<dbReference type="GO" id="GO:0005634">
    <property type="term" value="C:nucleus"/>
    <property type="evidence" value="ECO:0007669"/>
    <property type="project" value="UniProtKB-SubCell"/>
</dbReference>
<dbReference type="GO" id="GO:0043139">
    <property type="term" value="F:5'-3' DNA helicase activity"/>
    <property type="evidence" value="ECO:0007669"/>
    <property type="project" value="UniProtKB-EC"/>
</dbReference>
<dbReference type="GO" id="GO:0046872">
    <property type="term" value="F:metal ion binding"/>
    <property type="evidence" value="ECO:0007669"/>
    <property type="project" value="UniProtKB-KW"/>
</dbReference>
<keyword evidence="15" id="KW-0413">Isomerase</keyword>
<evidence type="ECO:0000256" key="3">
    <source>
        <dbReference type="ARBA" id="ARBA00009146"/>
    </source>
</evidence>
<dbReference type="GO" id="GO:0016818">
    <property type="term" value="F:hydrolase activity, acting on acid anhydrides, in phosphorus-containing anhydrides"/>
    <property type="evidence" value="ECO:0007669"/>
    <property type="project" value="InterPro"/>
</dbReference>
<evidence type="ECO:0000256" key="4">
    <source>
        <dbReference type="ARBA" id="ARBA00022485"/>
    </source>
</evidence>
<evidence type="ECO:0000256" key="7">
    <source>
        <dbReference type="ARBA" id="ARBA00022763"/>
    </source>
</evidence>
<evidence type="ECO:0000256" key="12">
    <source>
        <dbReference type="ARBA" id="ARBA00023014"/>
    </source>
</evidence>
<gene>
    <name evidence="20" type="ORF">Gasu_49010</name>
</gene>
<dbReference type="PRINTS" id="PR00852">
    <property type="entry name" value="XRODRMPGMNTD"/>
</dbReference>
<evidence type="ECO:0000256" key="15">
    <source>
        <dbReference type="ARBA" id="ARBA00023235"/>
    </source>
</evidence>
<evidence type="ECO:0000313" key="21">
    <source>
        <dbReference type="Proteomes" id="UP000030680"/>
    </source>
</evidence>
<dbReference type="GO" id="GO:0005524">
    <property type="term" value="F:ATP binding"/>
    <property type="evidence" value="ECO:0007669"/>
    <property type="project" value="UniProtKB-KW"/>
</dbReference>
<evidence type="ECO:0000313" key="20">
    <source>
        <dbReference type="EMBL" id="EME27609.1"/>
    </source>
</evidence>
<keyword evidence="7" id="KW-0227">DNA damage</keyword>
<dbReference type="Pfam" id="PF06733">
    <property type="entry name" value="DEAD_2"/>
    <property type="match status" value="1"/>
</dbReference>
<dbReference type="PANTHER" id="PTHR11472:SF1">
    <property type="entry name" value="GENERAL TRANSCRIPTION AND DNA REPAIR FACTOR IIH HELICASE SUBUNIT XPD"/>
    <property type="match status" value="1"/>
</dbReference>
<dbReference type="Proteomes" id="UP000030680">
    <property type="component" value="Unassembled WGS sequence"/>
</dbReference>
<dbReference type="InterPro" id="IPR010614">
    <property type="entry name" value="RAD3-like_helicase_DEAD"/>
</dbReference>
<dbReference type="InterPro" id="IPR013020">
    <property type="entry name" value="Rad3/Chl1-like"/>
</dbReference>
<comment type="catalytic activity">
    <reaction evidence="18">
        <text>ATP + H2O = ADP + phosphate + H(+)</text>
        <dbReference type="Rhea" id="RHEA:13065"/>
        <dbReference type="ChEBI" id="CHEBI:15377"/>
        <dbReference type="ChEBI" id="CHEBI:15378"/>
        <dbReference type="ChEBI" id="CHEBI:30616"/>
        <dbReference type="ChEBI" id="CHEBI:43474"/>
        <dbReference type="ChEBI" id="CHEBI:456216"/>
        <dbReference type="EC" id="5.6.2.3"/>
    </reaction>
</comment>
<dbReference type="NCBIfam" id="TIGR00604">
    <property type="entry name" value="rad3"/>
    <property type="match status" value="1"/>
</dbReference>
<dbReference type="GeneID" id="17086500"/>
<evidence type="ECO:0000256" key="18">
    <source>
        <dbReference type="ARBA" id="ARBA00048954"/>
    </source>
</evidence>
<dbReference type="FunFam" id="3.40.50.300:FF:000128">
    <property type="entry name" value="Putative DNA repair helicase RAD3"/>
    <property type="match status" value="1"/>
</dbReference>
<name>M2XVZ8_GALSU</name>
<dbReference type="AlphaFoldDB" id="M2XVZ8"/>
<keyword evidence="10" id="KW-0067">ATP-binding</keyword>
<dbReference type="InterPro" id="IPR006555">
    <property type="entry name" value="ATP-dep_Helicase_C"/>
</dbReference>
<evidence type="ECO:0000256" key="13">
    <source>
        <dbReference type="ARBA" id="ARBA00023125"/>
    </source>
</evidence>
<sequence>MKELKKTLDAGGHCILEMPTGTGKTVTLLSFFVAYRAARASIGKLIYCTRTVGEIDKVLEELERVLAYRRDCNVDVASENQLVAVGLTTRRNLCLLPAVKDSETREEADSKCRSLTASWVREGITSRSSDSLCPYYENLQQKGELFQIPPGVYSMSSLNAFGEEQGICPYFTARRSLQYASIIVYNYHYLLDPKISRMISTELERDCVVVFDEAHNIDDVCIETMSVHLKKDTIQRCYQNLNHLSGLVQDAKQRNAQQLLEEYQRVLRGTPFLATSETDALLAAPVLPDSALQETIPGNIRKAEHFLRFLRRILEYVQNVMQRNVATQEKTGAFLQSMASLLQSDFKALKFSSDRLQSLIQTLQITHLLEFQPIQTLADFVTILGSYPTGNAFVVIFEPYDERYPSIPDPLLQLACLDASLAMQPVFSRFRSVILTSGTISPIELYSRILMFTPVTAKSLTMSFQRRNVCPMIVTRGADQLPVSSKYDYRHDPSVVRNYGTLVMEMARIVPDGIVCFFTSYIYMETMIQLWHEMGIIKKISEYKLIFIETPDNLECTLALKNYRKACDCGRGALFMCVARGKVAEGIDFDRHYGRCVIVLGVPFQYTESRVLRARLEFLRTNLQISEGDFLSFDAVRQAAQCIGRVIRSKTDYGIMVFADKRFNRPDKKNKLPKWVLQFLDDAHCDLSVDMAISIASAFLKQIAQPFHADAGTGIALISEEQLLELMETNDKKWDSMEHSNYFLSSKVSQV</sequence>
<dbReference type="EMBL" id="KB454530">
    <property type="protein sequence ID" value="EME27609.1"/>
    <property type="molecule type" value="Genomic_DNA"/>
</dbReference>
<dbReference type="Gramene" id="EME27609">
    <property type="protein sequence ID" value="EME27609"/>
    <property type="gene ID" value="Gasu_49010"/>
</dbReference>
<keyword evidence="11" id="KW-0408">Iron</keyword>
<dbReference type="SUPFAM" id="SSF52540">
    <property type="entry name" value="P-loop containing nucleoside triphosphate hydrolases"/>
    <property type="match status" value="1"/>
</dbReference>
<dbReference type="GO" id="GO:0009408">
    <property type="term" value="P:response to heat"/>
    <property type="evidence" value="ECO:0007669"/>
    <property type="project" value="EnsemblPlants"/>
</dbReference>
<reference evidence="21" key="1">
    <citation type="journal article" date="2013" name="Science">
        <title>Gene transfer from bacteria and archaea facilitated evolution of an extremophilic eukaryote.</title>
        <authorList>
            <person name="Schonknecht G."/>
            <person name="Chen W.H."/>
            <person name="Ternes C.M."/>
            <person name="Barbier G.G."/>
            <person name="Shrestha R.P."/>
            <person name="Stanke M."/>
            <person name="Brautigam A."/>
            <person name="Baker B.J."/>
            <person name="Banfield J.F."/>
            <person name="Garavito R.M."/>
            <person name="Carr K."/>
            <person name="Wilkerson C."/>
            <person name="Rensing S.A."/>
            <person name="Gagneul D."/>
            <person name="Dickenson N.E."/>
            <person name="Oesterhelt C."/>
            <person name="Lercher M.J."/>
            <person name="Weber A.P."/>
        </authorList>
    </citation>
    <scope>NUCLEOTIDE SEQUENCE [LARGE SCALE GENOMIC DNA]</scope>
    <source>
        <strain evidence="21">074W</strain>
    </source>
</reference>
<dbReference type="GO" id="GO:0006366">
    <property type="term" value="P:transcription by RNA polymerase II"/>
    <property type="evidence" value="ECO:0007669"/>
    <property type="project" value="TreeGrafter"/>
</dbReference>
<keyword evidence="6" id="KW-0547">Nucleotide-binding</keyword>
<keyword evidence="21" id="KW-1185">Reference proteome</keyword>
<evidence type="ECO:0000256" key="14">
    <source>
        <dbReference type="ARBA" id="ARBA00023204"/>
    </source>
</evidence>
<evidence type="ECO:0000256" key="9">
    <source>
        <dbReference type="ARBA" id="ARBA00022806"/>
    </source>
</evidence>
<keyword evidence="13" id="KW-0238">DNA-binding</keyword>
<comment type="similarity">
    <text evidence="3">Belongs to the helicase family. RAD3/XPD subfamily.</text>
</comment>
<dbReference type="Gene3D" id="3.40.50.300">
    <property type="entry name" value="P-loop containing nucleotide triphosphate hydrolases"/>
    <property type="match status" value="2"/>
</dbReference>
<keyword evidence="5" id="KW-0479">Metal-binding</keyword>
<dbReference type="GO" id="GO:0009411">
    <property type="term" value="P:response to UV"/>
    <property type="evidence" value="ECO:0007669"/>
    <property type="project" value="EnsemblPlants"/>
</dbReference>
<evidence type="ECO:0000256" key="16">
    <source>
        <dbReference type="ARBA" id="ARBA00023242"/>
    </source>
</evidence>
<comment type="subcellular location">
    <subcellularLocation>
        <location evidence="2">Nucleus</location>
    </subcellularLocation>
</comment>
<dbReference type="GO" id="GO:0045951">
    <property type="term" value="P:positive regulation of mitotic recombination"/>
    <property type="evidence" value="ECO:0007669"/>
    <property type="project" value="TreeGrafter"/>
</dbReference>
<dbReference type="STRING" id="130081.M2XVZ8"/>
<evidence type="ECO:0000259" key="19">
    <source>
        <dbReference type="PROSITE" id="PS51193"/>
    </source>
</evidence>
<dbReference type="CDD" id="cd18788">
    <property type="entry name" value="SF2_C_XPD"/>
    <property type="match status" value="1"/>
</dbReference>
<protein>
    <recommendedName>
        <fullName evidence="17">DNA 5'-3' helicase</fullName>
        <ecNumber evidence="17">5.6.2.3</ecNumber>
    </recommendedName>
</protein>
<dbReference type="InterPro" id="IPR014013">
    <property type="entry name" value="Helic_SF1/SF2_ATP-bd_DinG/Rad3"/>
</dbReference>
<keyword evidence="14" id="KW-0234">DNA repair</keyword>
<dbReference type="OMA" id="WQTMGIL"/>
<dbReference type="InterPro" id="IPR010643">
    <property type="entry name" value="HBB"/>
</dbReference>
<evidence type="ECO:0000256" key="5">
    <source>
        <dbReference type="ARBA" id="ARBA00022723"/>
    </source>
</evidence>
<keyword evidence="12" id="KW-0411">Iron-sulfur</keyword>
<dbReference type="eggNOG" id="KOG1131">
    <property type="taxonomic scope" value="Eukaryota"/>
</dbReference>
<dbReference type="InterPro" id="IPR027417">
    <property type="entry name" value="P-loop_NTPase"/>
</dbReference>
<dbReference type="GO" id="GO:0051539">
    <property type="term" value="F:4 iron, 4 sulfur cluster binding"/>
    <property type="evidence" value="ECO:0007669"/>
    <property type="project" value="UniProtKB-KW"/>
</dbReference>
<dbReference type="Pfam" id="PF13307">
    <property type="entry name" value="Helicase_C_2"/>
    <property type="match status" value="1"/>
</dbReference>
<dbReference type="Pfam" id="PF06777">
    <property type="entry name" value="HBB"/>
    <property type="match status" value="1"/>
</dbReference>
<proteinExistence type="inferred from homology"/>
<evidence type="ECO:0000256" key="2">
    <source>
        <dbReference type="ARBA" id="ARBA00004123"/>
    </source>
</evidence>
<evidence type="ECO:0000256" key="11">
    <source>
        <dbReference type="ARBA" id="ARBA00023004"/>
    </source>
</evidence>
<dbReference type="InterPro" id="IPR001945">
    <property type="entry name" value="RAD3/XPD"/>
</dbReference>
<dbReference type="PANTHER" id="PTHR11472">
    <property type="entry name" value="DNA REPAIR DEAD HELICASE RAD3/XP-D SUBFAMILY MEMBER"/>
    <property type="match status" value="1"/>
</dbReference>